<name>A0A834YJZ4_TETSI</name>
<gene>
    <name evidence="2" type="ORF">HHK36_027153</name>
</gene>
<feature type="compositionally biased region" description="Basic residues" evidence="1">
    <location>
        <begin position="1"/>
        <end position="12"/>
    </location>
</feature>
<proteinExistence type="predicted"/>
<dbReference type="PANTHER" id="PTHR34461:SF4">
    <property type="entry name" value="OS01G0101800 PROTEIN"/>
    <property type="match status" value="1"/>
</dbReference>
<keyword evidence="3" id="KW-1185">Reference proteome</keyword>
<organism evidence="2 3">
    <name type="scientific">Tetracentron sinense</name>
    <name type="common">Spur-leaf</name>
    <dbReference type="NCBI Taxonomy" id="13715"/>
    <lineage>
        <taxon>Eukaryota</taxon>
        <taxon>Viridiplantae</taxon>
        <taxon>Streptophyta</taxon>
        <taxon>Embryophyta</taxon>
        <taxon>Tracheophyta</taxon>
        <taxon>Spermatophyta</taxon>
        <taxon>Magnoliopsida</taxon>
        <taxon>Trochodendrales</taxon>
        <taxon>Trochodendraceae</taxon>
        <taxon>Tetracentron</taxon>
    </lineage>
</organism>
<sequence length="590" mass="65020">MEARPSSRKRKQCSSAPFTGIFTRSRSEIFLHRNRSGRARSDPKSRRNYSNLTPSPQSSLEIPRLMNEDDFDDDIARISIKDLRARRVFSLASISEESCSDQKGGIGSYADETKPQFSVTEEKTEFFNGEQGINGDSEISCGVDGSSEDWFQTTPPDADVFCKSEVVENGGKTMELGLQSLEEPTSGNGEVFCSTKVGKNNNFNPKRRMEVLRPCSRMKLFKTPSSFSYRRLLPFLMDIAKDNSSAVKLSPSPEAEKSVERPLALDPLSRSPSEEIPIVESSMSYSSSMGNHIGDSGAPLIAKSREMTSTTGSSNVATTGSSNVEGPNLELCKQPIVESSIQNPPKTHSVSPLGSHNEWGLQVQQVLSFAYSQMKHANDAVGYINATDPPAMCSPRVNPEALLENDGAPEVTSLRSVEVEKDCMTVVDEFRKDTKPLEAHSLHQHSTVNKALVPSEKPVVGCTKGILKRNPRGCRGLCACLNCASFRLHAERAFEFSRNQMLDAEEVTVGLIKELSSLRSLLEKSADGAKDHFVEVNQVKGACRKATTAEEWAKTRLQQMSHDLNIHSRITCLERPKESMVKDLPSAQQE</sequence>
<dbReference type="AlphaFoldDB" id="A0A834YJZ4"/>
<dbReference type="OMA" id="ETECTDT"/>
<reference evidence="2 3" key="1">
    <citation type="submission" date="2020-04" db="EMBL/GenBank/DDBJ databases">
        <title>Plant Genome Project.</title>
        <authorList>
            <person name="Zhang R.-G."/>
        </authorList>
    </citation>
    <scope>NUCLEOTIDE SEQUENCE [LARGE SCALE GENOMIC DNA]</scope>
    <source>
        <strain evidence="2">YNK0</strain>
        <tissue evidence="2">Leaf</tissue>
    </source>
</reference>
<protein>
    <submittedName>
        <fullName evidence="2">Uncharacterized protein</fullName>
    </submittedName>
</protein>
<feature type="compositionally biased region" description="Polar residues" evidence="1">
    <location>
        <begin position="307"/>
        <end position="325"/>
    </location>
</feature>
<feature type="region of interest" description="Disordered" evidence="1">
    <location>
        <begin position="1"/>
        <end position="20"/>
    </location>
</feature>
<feature type="region of interest" description="Disordered" evidence="1">
    <location>
        <begin position="32"/>
        <end position="60"/>
    </location>
</feature>
<comment type="caution">
    <text evidence="2">The sequence shown here is derived from an EMBL/GenBank/DDBJ whole genome shotgun (WGS) entry which is preliminary data.</text>
</comment>
<feature type="compositionally biased region" description="Polar residues" evidence="1">
    <location>
        <begin position="48"/>
        <end position="60"/>
    </location>
</feature>
<dbReference type="Proteomes" id="UP000655225">
    <property type="component" value="Unassembled WGS sequence"/>
</dbReference>
<dbReference type="EMBL" id="JABCRI010000020">
    <property type="protein sequence ID" value="KAF8388481.1"/>
    <property type="molecule type" value="Genomic_DNA"/>
</dbReference>
<dbReference type="OrthoDB" id="766405at2759"/>
<feature type="region of interest" description="Disordered" evidence="1">
    <location>
        <begin position="307"/>
        <end position="328"/>
    </location>
</feature>
<accession>A0A834YJZ4</accession>
<evidence type="ECO:0000313" key="3">
    <source>
        <dbReference type="Proteomes" id="UP000655225"/>
    </source>
</evidence>
<evidence type="ECO:0000256" key="1">
    <source>
        <dbReference type="SAM" id="MobiDB-lite"/>
    </source>
</evidence>
<dbReference type="PANTHER" id="PTHR34461">
    <property type="entry name" value="EXPRESSED PROTEIN"/>
    <property type="match status" value="1"/>
</dbReference>
<evidence type="ECO:0000313" key="2">
    <source>
        <dbReference type="EMBL" id="KAF8388481.1"/>
    </source>
</evidence>